<dbReference type="Proteomes" id="UP000257109">
    <property type="component" value="Unassembled WGS sequence"/>
</dbReference>
<dbReference type="InterPro" id="IPR010061">
    <property type="entry name" value="MeMal-semiAld_DH"/>
</dbReference>
<dbReference type="FunFam" id="3.40.605.10:FF:000003">
    <property type="entry name" value="Methylmalonate-semialdehyde dehydrogenase [acylating]"/>
    <property type="match status" value="1"/>
</dbReference>
<sequence length="1098" mass="121155">MSSLFDNGDTHLIIQSKIPTLHSFTSQNLNPTCCVARGTHPFRNDVTPLLSSSVRSQQQRQVTYTHARLTKYSSYVGALRSNLVVELWNFLVDLFGDQDVGRHWVEHKESGFGKVKDLGFGIFIATQNQSESIEGLKRMLPPPPGSFQDREDLIKHVRDFGANQGYVVTIKKSRKDRRVILGCDRGGVYRNRRKIDESKRKRKATSRLINCPFEAIGKKEDDAWVLTIKNGDHNHEPLKDMSEHPYSRRFTEEEVIQIKLMTEAGVKPRQVLKSLKQSNPELKSTPRHLYNLKAKIRQGNLSEKTFKSWRPNRSIPIETNNNSSDGSLNQNYQMLKVPNFIGGKFVDSLGSVIMDVINPATQEVVSQVHLTTNEEFKAAVSAAKQAFPLWKNTPITTRQRIMFKLQELIRRDIDKLAMNITIELGTTLKGARRDVLHGLEVVENACGMANLQMGEFVPNAYNGIDTYCIREPLGVCAGICPFNFPAMIPLWMFPIAVTCGNTYILKPCEKNPGPSMILAELSKEAGLPDGVLNVVHGTHDIVNYICDDEDIKAVSLVGPITTRIYATAAARGKRVQSNAGGINHVVILPDASLDATLDALVPAGFGAAGERFMTLSIAVFVGGSMRWEQKLVQRAKLLRVNVGTDPSADIGPVISKEAKERICRLVQSGVENGARLLLDGRDIVIPGYERGNFVGPTILCDVTTSMECYKAANLEEAISIINKNRYGNGASIFTTSGIAARRFQNEVEAGLVGINVPVPVPLPFSSNGSKASFAGKTGVQFYTQIKTVAHQWKDFPRQGVFLAMCPSERDSPRQMSQAIHVESESDSPTYEVRVAITDADIPNTTMSSASTSTNKDHKSQDVSLVLPSTSERDISDQDMSLVLSPALQRDLPSQGVSVATPQTSERKYVSETSQWNENSPATSQRSEIISLTSQMNGNLFAPQRTDIATTSKPQGIYMSMSHKTDNIAQISQSSDNISPASHRMDATVHSNSDGAYILAASHLNKSIGQTFERTDPVFPTSERIYMPSTSSHRNDQIGTTSQRMDIGLHQTTERIYTPAASQRNESISPACQLDDALAPTSERVFIPTTVQNMPPTSE</sequence>
<dbReference type="InterPro" id="IPR016161">
    <property type="entry name" value="Ald_DH/histidinol_DH"/>
</dbReference>
<dbReference type="OrthoDB" id="310895at2759"/>
<dbReference type="Gene3D" id="3.40.309.10">
    <property type="entry name" value="Aldehyde Dehydrogenase, Chain A, domain 2"/>
    <property type="match status" value="1"/>
</dbReference>
<evidence type="ECO:0000256" key="4">
    <source>
        <dbReference type="SAM" id="MobiDB-lite"/>
    </source>
</evidence>
<dbReference type="EC" id="1.2.1.27" evidence="1"/>
<evidence type="ECO:0000256" key="1">
    <source>
        <dbReference type="ARBA" id="ARBA00013048"/>
    </source>
</evidence>
<dbReference type="GO" id="GO:0006574">
    <property type="term" value="P:L-valine catabolic process"/>
    <property type="evidence" value="ECO:0007669"/>
    <property type="project" value="TreeGrafter"/>
</dbReference>
<protein>
    <recommendedName>
        <fullName evidence="1">methylmalonate-semialdehyde dehydrogenase (CoA acylating)</fullName>
        <ecNumber evidence="1">1.2.1.27</ecNumber>
    </recommendedName>
</protein>
<dbReference type="AlphaFoldDB" id="A0A371G1E7"/>
<reference evidence="6" key="1">
    <citation type="submission" date="2018-05" db="EMBL/GenBank/DDBJ databases">
        <title>Draft genome of Mucuna pruriens seed.</title>
        <authorList>
            <person name="Nnadi N.E."/>
            <person name="Vos R."/>
            <person name="Hasami M.H."/>
            <person name="Devisetty U.K."/>
            <person name="Aguiy J.C."/>
        </authorList>
    </citation>
    <scope>NUCLEOTIDE SEQUENCE [LARGE SCALE GENOMIC DNA]</scope>
    <source>
        <strain evidence="6">JCA_2017</strain>
    </source>
</reference>
<comment type="caution">
    <text evidence="6">The sequence shown here is derived from an EMBL/GenBank/DDBJ whole genome shotgun (WGS) entry which is preliminary data.</text>
</comment>
<evidence type="ECO:0000313" key="6">
    <source>
        <dbReference type="EMBL" id="RDX84368.1"/>
    </source>
</evidence>
<evidence type="ECO:0000256" key="2">
    <source>
        <dbReference type="ARBA" id="ARBA00023002"/>
    </source>
</evidence>
<accession>A0A371G1E7</accession>
<dbReference type="NCBIfam" id="TIGR01722">
    <property type="entry name" value="MMSDH"/>
    <property type="match status" value="1"/>
</dbReference>
<keyword evidence="7" id="KW-1185">Reference proteome</keyword>
<evidence type="ECO:0000259" key="5">
    <source>
        <dbReference type="Pfam" id="PF00171"/>
    </source>
</evidence>
<dbReference type="InterPro" id="IPR015590">
    <property type="entry name" value="Aldehyde_DH_dom"/>
</dbReference>
<organism evidence="6 7">
    <name type="scientific">Mucuna pruriens</name>
    <name type="common">Velvet bean</name>
    <name type="synonym">Dolichos pruriens</name>
    <dbReference type="NCBI Taxonomy" id="157652"/>
    <lineage>
        <taxon>Eukaryota</taxon>
        <taxon>Viridiplantae</taxon>
        <taxon>Streptophyta</taxon>
        <taxon>Embryophyta</taxon>
        <taxon>Tracheophyta</taxon>
        <taxon>Spermatophyta</taxon>
        <taxon>Magnoliopsida</taxon>
        <taxon>eudicotyledons</taxon>
        <taxon>Gunneridae</taxon>
        <taxon>Pentapetalae</taxon>
        <taxon>rosids</taxon>
        <taxon>fabids</taxon>
        <taxon>Fabales</taxon>
        <taxon>Fabaceae</taxon>
        <taxon>Papilionoideae</taxon>
        <taxon>50 kb inversion clade</taxon>
        <taxon>NPAAA clade</taxon>
        <taxon>indigoferoid/millettioid clade</taxon>
        <taxon>Phaseoleae</taxon>
        <taxon>Mucuna</taxon>
    </lineage>
</organism>
<feature type="non-terminal residue" evidence="6">
    <location>
        <position position="1098"/>
    </location>
</feature>
<feature type="region of interest" description="Disordered" evidence="4">
    <location>
        <begin position="841"/>
        <end position="862"/>
    </location>
</feature>
<proteinExistence type="predicted"/>
<dbReference type="InterPro" id="IPR016163">
    <property type="entry name" value="Ald_DH_C"/>
</dbReference>
<feature type="compositionally biased region" description="Low complexity" evidence="4">
    <location>
        <begin position="844"/>
        <end position="853"/>
    </location>
</feature>
<feature type="domain" description="Aldehyde dehydrogenase" evidence="5">
    <location>
        <begin position="352"/>
        <end position="788"/>
    </location>
</feature>
<feature type="non-terminal residue" evidence="6">
    <location>
        <position position="1"/>
    </location>
</feature>
<keyword evidence="3" id="KW-0520">NAD</keyword>
<dbReference type="PANTHER" id="PTHR43866:SF1">
    <property type="entry name" value="METHYLMALONATE-SEMIALDEHYDE DEHYDROGENASE (COA ACYLATING)"/>
    <property type="match status" value="1"/>
</dbReference>
<dbReference type="SUPFAM" id="SSF53720">
    <property type="entry name" value="ALDH-like"/>
    <property type="match status" value="1"/>
</dbReference>
<dbReference type="GO" id="GO:0005739">
    <property type="term" value="C:mitochondrion"/>
    <property type="evidence" value="ECO:0007669"/>
    <property type="project" value="TreeGrafter"/>
</dbReference>
<dbReference type="GO" id="GO:0006210">
    <property type="term" value="P:thymine catabolic process"/>
    <property type="evidence" value="ECO:0007669"/>
    <property type="project" value="TreeGrafter"/>
</dbReference>
<dbReference type="Pfam" id="PF00171">
    <property type="entry name" value="Aldedh"/>
    <property type="match status" value="1"/>
</dbReference>
<dbReference type="EMBL" id="QJKJ01007068">
    <property type="protein sequence ID" value="RDX84368.1"/>
    <property type="molecule type" value="Genomic_DNA"/>
</dbReference>
<dbReference type="InterPro" id="IPR016162">
    <property type="entry name" value="Ald_DH_N"/>
</dbReference>
<keyword evidence="2" id="KW-0560">Oxidoreductase</keyword>
<dbReference type="FunFam" id="3.40.309.10:FF:000002">
    <property type="entry name" value="Methylmalonate-semialdehyde dehydrogenase (Acylating)"/>
    <property type="match status" value="1"/>
</dbReference>
<dbReference type="GO" id="GO:0004491">
    <property type="term" value="F:methylmalonate-semialdehyde dehydrogenase (acylating, NAD) activity"/>
    <property type="evidence" value="ECO:0007669"/>
    <property type="project" value="UniProtKB-EC"/>
</dbReference>
<evidence type="ECO:0000313" key="7">
    <source>
        <dbReference type="Proteomes" id="UP000257109"/>
    </source>
</evidence>
<dbReference type="PANTHER" id="PTHR43866">
    <property type="entry name" value="MALONATE-SEMIALDEHYDE DEHYDROGENASE"/>
    <property type="match status" value="1"/>
</dbReference>
<dbReference type="STRING" id="157652.A0A371G1E7"/>
<dbReference type="CDD" id="cd07085">
    <property type="entry name" value="ALDH_F6_MMSDH"/>
    <property type="match status" value="1"/>
</dbReference>
<dbReference type="Gene3D" id="3.40.605.10">
    <property type="entry name" value="Aldehyde Dehydrogenase, Chain A, domain 1"/>
    <property type="match status" value="1"/>
</dbReference>
<evidence type="ECO:0000256" key="3">
    <source>
        <dbReference type="ARBA" id="ARBA00023027"/>
    </source>
</evidence>
<gene>
    <name evidence="6" type="primary">ALDH6B2</name>
    <name evidence="6" type="ORF">CR513_34586</name>
</gene>
<name>A0A371G1E7_MUCPR</name>